<dbReference type="eggNOG" id="ENOG5030GFX">
    <property type="taxonomic scope" value="Bacteria"/>
</dbReference>
<sequence>MFEIKYRLVLDMNEINSMSLEEFDKEYDDLEGIIELNFNGSKIGETFEGEITEEMYEVGCFQDEWVTLWFRNLIKAAKLLVSNNYVMFSEIEAPVWIELTKSNNLIKVRELREVYHKIEGMEDIDCVSGPLMDTKPIKEEVVLKSGEIFFRDVKMEETSFKENFITATEFQQEIKNKSNMLLTEIKEMFPDKIKSKLIKTLEESINSIKDI</sequence>
<name>W6RUN1_9CLOT</name>
<evidence type="ECO:0000313" key="2">
    <source>
        <dbReference type="Proteomes" id="UP000019426"/>
    </source>
</evidence>
<dbReference type="RefSeq" id="WP_044036776.1">
    <property type="nucleotide sequence ID" value="NZ_HG917868.1"/>
</dbReference>
<dbReference type="EMBL" id="HG917868">
    <property type="protein sequence ID" value="CDM68008.1"/>
    <property type="molecule type" value="Genomic_DNA"/>
</dbReference>
<dbReference type="Proteomes" id="UP000019426">
    <property type="component" value="Chromosome M2/40_rep1"/>
</dbReference>
<evidence type="ECO:0000313" key="1">
    <source>
        <dbReference type="EMBL" id="CDM68008.1"/>
    </source>
</evidence>
<dbReference type="STRING" id="1216932.CM240_0844"/>
<gene>
    <name evidence="1" type="ORF">CM240_0844</name>
</gene>
<proteinExistence type="predicted"/>
<protein>
    <submittedName>
        <fullName evidence="1">Uncharacterized protein</fullName>
    </submittedName>
</protein>
<keyword evidence="2" id="KW-1185">Reference proteome</keyword>
<dbReference type="AlphaFoldDB" id="W6RUN1"/>
<accession>W6RUN1</accession>
<organism evidence="1 2">
    <name type="scientific">Clostridium bornimense</name>
    <dbReference type="NCBI Taxonomy" id="1216932"/>
    <lineage>
        <taxon>Bacteria</taxon>
        <taxon>Bacillati</taxon>
        <taxon>Bacillota</taxon>
        <taxon>Clostridia</taxon>
        <taxon>Eubacteriales</taxon>
        <taxon>Clostridiaceae</taxon>
        <taxon>Clostridium</taxon>
    </lineage>
</organism>
<dbReference type="KEGG" id="clt:CM240_0844"/>
<reference evidence="1 2" key="1">
    <citation type="submission" date="2013-11" db="EMBL/GenBank/DDBJ databases">
        <title>Complete genome sequence of Clostridum sp. M2/40.</title>
        <authorList>
            <person name="Wibberg D."/>
            <person name="Puehler A."/>
            <person name="Schlueter A."/>
        </authorList>
    </citation>
    <scope>NUCLEOTIDE SEQUENCE [LARGE SCALE GENOMIC DNA]</scope>
    <source>
        <strain evidence="2">M2/40</strain>
    </source>
</reference>
<dbReference type="OrthoDB" id="2591193at2"/>
<dbReference type="PATRIC" id="fig|1216932.3.peg.830"/>
<dbReference type="HOGENOM" id="CLU_1465574_0_0_9"/>